<evidence type="ECO:0000256" key="4">
    <source>
        <dbReference type="PROSITE-ProRule" id="PRU00473"/>
    </source>
</evidence>
<dbReference type="InterPro" id="IPR050330">
    <property type="entry name" value="Bact_OuterMem_StrucFunc"/>
</dbReference>
<proteinExistence type="predicted"/>
<keyword evidence="5" id="KW-0732">Signal</keyword>
<dbReference type="Proteomes" id="UP000239002">
    <property type="component" value="Unassembled WGS sequence"/>
</dbReference>
<evidence type="ECO:0000256" key="2">
    <source>
        <dbReference type="ARBA" id="ARBA00023136"/>
    </source>
</evidence>
<keyword evidence="2 4" id="KW-0472">Membrane</keyword>
<dbReference type="PRINTS" id="PR01021">
    <property type="entry name" value="OMPADOMAIN"/>
</dbReference>
<evidence type="ECO:0000313" key="7">
    <source>
        <dbReference type="EMBL" id="PPK96652.1"/>
    </source>
</evidence>
<dbReference type="Gene3D" id="3.30.1330.60">
    <property type="entry name" value="OmpA-like domain"/>
    <property type="match status" value="2"/>
</dbReference>
<evidence type="ECO:0000259" key="6">
    <source>
        <dbReference type="PROSITE" id="PS51123"/>
    </source>
</evidence>
<gene>
    <name evidence="7" type="ORF">LY01_00475</name>
</gene>
<reference evidence="7 8" key="1">
    <citation type="submission" date="2018-02" db="EMBL/GenBank/DDBJ databases">
        <title>Genomic Encyclopedia of Archaeal and Bacterial Type Strains, Phase II (KMG-II): from individual species to whole genera.</title>
        <authorList>
            <person name="Goeker M."/>
        </authorList>
    </citation>
    <scope>NUCLEOTIDE SEQUENCE [LARGE SCALE GENOMIC DNA]</scope>
    <source>
        <strain evidence="7 8">DSM 16809</strain>
    </source>
</reference>
<sequence>MNFIKLVTPFFLFLALVSTAQLTETHSVYFDLDKDQFPFTEGKQLNSFFDDLLYKPLLDVKILGYCDDRGSYEYNLDLSNRRVETVSKWLQEHSITVEHISKIIEGRGEVALEEGSEELSIEDERAQNRRVDIIFSLKESITQRLEIKKLNKSDLTTSEAVEIKTYEKKVVKAVLKDEKSTVAIPVSKNSKTTPQEKVKETAPVEPTESIDDEYLDIPTNLDPPVDNTQEPFKSLLSKNLKKGQVIRLENILFYKGRSTVLEESQPLLDRVAEILVARKDIHFEIHGHVCCINPVYKDAYNRDTKKSNLSHDRAKAIFFILKKSGVSYDRMKYKGFGRTKPLGGIDKLDRRVELYITKIDEQ</sequence>
<dbReference type="PANTHER" id="PTHR30329:SF21">
    <property type="entry name" value="LIPOPROTEIN YIAD-RELATED"/>
    <property type="match status" value="1"/>
</dbReference>
<dbReference type="PANTHER" id="PTHR30329">
    <property type="entry name" value="STATOR ELEMENT OF FLAGELLAR MOTOR COMPLEX"/>
    <property type="match status" value="1"/>
</dbReference>
<comment type="caution">
    <text evidence="7">The sequence shown here is derived from an EMBL/GenBank/DDBJ whole genome shotgun (WGS) entry which is preliminary data.</text>
</comment>
<feature type="domain" description="OmpA-like" evidence="6">
    <location>
        <begin position="240"/>
        <end position="360"/>
    </location>
</feature>
<dbReference type="RefSeq" id="WP_104514198.1">
    <property type="nucleotide sequence ID" value="NZ_MQVW01000027.1"/>
</dbReference>
<evidence type="ECO:0000256" key="5">
    <source>
        <dbReference type="SAM" id="SignalP"/>
    </source>
</evidence>
<evidence type="ECO:0000256" key="1">
    <source>
        <dbReference type="ARBA" id="ARBA00004442"/>
    </source>
</evidence>
<keyword evidence="3" id="KW-0998">Cell outer membrane</keyword>
<dbReference type="InterPro" id="IPR006664">
    <property type="entry name" value="OMP_bac"/>
</dbReference>
<protein>
    <submittedName>
        <fullName evidence="7">Outer membrane protein OmpA-like peptidoglycan-associated protein</fullName>
    </submittedName>
</protein>
<feature type="chain" id="PRO_5015659817" evidence="5">
    <location>
        <begin position="21"/>
        <end position="362"/>
    </location>
</feature>
<comment type="subcellular location">
    <subcellularLocation>
        <location evidence="1">Cell outer membrane</location>
    </subcellularLocation>
</comment>
<organism evidence="7 8">
    <name type="scientific">Nonlabens xylanidelens</name>
    <dbReference type="NCBI Taxonomy" id="191564"/>
    <lineage>
        <taxon>Bacteria</taxon>
        <taxon>Pseudomonadati</taxon>
        <taxon>Bacteroidota</taxon>
        <taxon>Flavobacteriia</taxon>
        <taxon>Flavobacteriales</taxon>
        <taxon>Flavobacteriaceae</taxon>
        <taxon>Nonlabens</taxon>
    </lineage>
</organism>
<evidence type="ECO:0000313" key="8">
    <source>
        <dbReference type="Proteomes" id="UP000239002"/>
    </source>
</evidence>
<evidence type="ECO:0000256" key="3">
    <source>
        <dbReference type="ARBA" id="ARBA00023237"/>
    </source>
</evidence>
<dbReference type="PROSITE" id="PS51123">
    <property type="entry name" value="OMPA_2"/>
    <property type="match status" value="2"/>
</dbReference>
<dbReference type="CDD" id="cd07185">
    <property type="entry name" value="OmpA_C-like"/>
    <property type="match status" value="2"/>
</dbReference>
<dbReference type="EMBL" id="PTJE01000001">
    <property type="protein sequence ID" value="PPK96652.1"/>
    <property type="molecule type" value="Genomic_DNA"/>
</dbReference>
<dbReference type="Pfam" id="PF00691">
    <property type="entry name" value="OmpA"/>
    <property type="match status" value="2"/>
</dbReference>
<accession>A0A2S6IQX6</accession>
<dbReference type="GO" id="GO:0009279">
    <property type="term" value="C:cell outer membrane"/>
    <property type="evidence" value="ECO:0007669"/>
    <property type="project" value="UniProtKB-SubCell"/>
</dbReference>
<dbReference type="AlphaFoldDB" id="A0A2S6IQX6"/>
<dbReference type="InterPro" id="IPR006665">
    <property type="entry name" value="OmpA-like"/>
</dbReference>
<feature type="signal peptide" evidence="5">
    <location>
        <begin position="1"/>
        <end position="20"/>
    </location>
</feature>
<dbReference type="SUPFAM" id="SSF103088">
    <property type="entry name" value="OmpA-like"/>
    <property type="match status" value="2"/>
</dbReference>
<dbReference type="OrthoDB" id="9782229at2"/>
<dbReference type="InterPro" id="IPR036737">
    <property type="entry name" value="OmpA-like_sf"/>
</dbReference>
<name>A0A2S6IQX6_9FLAO</name>
<feature type="domain" description="OmpA-like" evidence="6">
    <location>
        <begin position="17"/>
        <end position="139"/>
    </location>
</feature>
<keyword evidence="8" id="KW-1185">Reference proteome</keyword>